<dbReference type="InterPro" id="IPR003819">
    <property type="entry name" value="TauD/TfdA-like"/>
</dbReference>
<dbReference type="GO" id="GO:0017000">
    <property type="term" value="P:antibiotic biosynthetic process"/>
    <property type="evidence" value="ECO:0007669"/>
    <property type="project" value="UniProtKB-KW"/>
</dbReference>
<reference evidence="5 6" key="1">
    <citation type="journal article" date="2015" name="BMC Genomics">
        <title>Genome mining reveals unlocked bioactive potential of marine Gram-negative bacteria.</title>
        <authorList>
            <person name="Machado H."/>
            <person name="Sonnenschein E.C."/>
            <person name="Melchiorsen J."/>
            <person name="Gram L."/>
        </authorList>
    </citation>
    <scope>NUCLEOTIDE SEQUENCE [LARGE SCALE GENOMIC DNA]</scope>
    <source>
        <strain evidence="5 6">S4054</strain>
    </source>
</reference>
<evidence type="ECO:0000259" key="4">
    <source>
        <dbReference type="Pfam" id="PF02668"/>
    </source>
</evidence>
<keyword evidence="5" id="KW-0223">Dioxygenase</keyword>
<name>A0A0F6AD72_9GAMM</name>
<gene>
    <name evidence="5" type="ORF">N479_12345</name>
</gene>
<keyword evidence="3" id="KW-0045">Antibiotic biosynthesis</keyword>
<dbReference type="InterPro" id="IPR042098">
    <property type="entry name" value="TauD-like_sf"/>
</dbReference>
<keyword evidence="2" id="KW-0560">Oxidoreductase</keyword>
<comment type="caution">
    <text evidence="5">The sequence shown here is derived from an EMBL/GenBank/DDBJ whole genome shotgun (WGS) entry which is preliminary data.</text>
</comment>
<protein>
    <submittedName>
        <fullName evidence="5">Taurine catabolism dioxygenase TauD/TfdA</fullName>
    </submittedName>
</protein>
<dbReference type="AlphaFoldDB" id="A0A0F6AD72"/>
<dbReference type="EMBL" id="AUXW01000141">
    <property type="protein sequence ID" value="KKE83776.1"/>
    <property type="molecule type" value="Genomic_DNA"/>
</dbReference>
<comment type="cofactor">
    <cofactor evidence="1">
        <name>Fe(2+)</name>
        <dbReference type="ChEBI" id="CHEBI:29033"/>
    </cofactor>
</comment>
<accession>A0A0F6AD72</accession>
<evidence type="ECO:0000313" key="5">
    <source>
        <dbReference type="EMBL" id="KKE83776.1"/>
    </source>
</evidence>
<feature type="domain" description="TauD/TfdA-like" evidence="4">
    <location>
        <begin position="35"/>
        <end position="316"/>
    </location>
</feature>
<dbReference type="SUPFAM" id="SSF51197">
    <property type="entry name" value="Clavaminate synthase-like"/>
    <property type="match status" value="1"/>
</dbReference>
<sequence length="322" mass="37056">MDQLLALDKEDTRTELDSFVHDLSAHKQSGLAWVKSHIEEINEWVDRDGVALLRGLNIVSTNQFSTILEAIFGEQLSQYIYRSSPRTALRNNIYTTTEYHADQVILQHNENAYSNCWPLRMGFFCVVPAKTGGNTPLADSRLVYQQLPVALREKFEKLGVMYIRNYGDIDLPWQEVFQTQSKEEVEAYCWKNDIIFEWKSDNHLQTKQIRPAVATHPQTGEKVWFNQAHLFHCSSIDNQLPESMRESIGLENLPRNAYYGDGSEIAASDIAIINEVYRSLTFAYQWQRNDIMLLDNMLYTHGREAYTGTRKVLVGMAKAAYG</sequence>
<evidence type="ECO:0000256" key="3">
    <source>
        <dbReference type="ARBA" id="ARBA00023194"/>
    </source>
</evidence>
<dbReference type="Gene3D" id="3.60.130.10">
    <property type="entry name" value="Clavaminate synthase-like"/>
    <property type="match status" value="1"/>
</dbReference>
<evidence type="ECO:0000256" key="1">
    <source>
        <dbReference type="ARBA" id="ARBA00001954"/>
    </source>
</evidence>
<dbReference type="GO" id="GO:0016706">
    <property type="term" value="F:2-oxoglutarate-dependent dioxygenase activity"/>
    <property type="evidence" value="ECO:0007669"/>
    <property type="project" value="UniProtKB-ARBA"/>
</dbReference>
<dbReference type="RefSeq" id="WP_046355921.1">
    <property type="nucleotide sequence ID" value="NZ_AUXW01000141.1"/>
</dbReference>
<dbReference type="PATRIC" id="fig|1129367.4.peg.2259"/>
<dbReference type="InterPro" id="IPR050411">
    <property type="entry name" value="AlphaKG_dependent_hydroxylases"/>
</dbReference>
<organism evidence="5 6">
    <name type="scientific">Pseudoalteromonas luteoviolacea S4054</name>
    <dbReference type="NCBI Taxonomy" id="1129367"/>
    <lineage>
        <taxon>Bacteria</taxon>
        <taxon>Pseudomonadati</taxon>
        <taxon>Pseudomonadota</taxon>
        <taxon>Gammaproteobacteria</taxon>
        <taxon>Alteromonadales</taxon>
        <taxon>Pseudoalteromonadaceae</taxon>
        <taxon>Pseudoalteromonas</taxon>
    </lineage>
</organism>
<dbReference type="PANTHER" id="PTHR10696:SF56">
    <property type="entry name" value="TAUD_TFDA-LIKE DOMAIN-CONTAINING PROTEIN"/>
    <property type="match status" value="1"/>
</dbReference>
<evidence type="ECO:0000313" key="6">
    <source>
        <dbReference type="Proteomes" id="UP000033434"/>
    </source>
</evidence>
<proteinExistence type="predicted"/>
<dbReference type="Pfam" id="PF02668">
    <property type="entry name" value="TauD"/>
    <property type="match status" value="1"/>
</dbReference>
<dbReference type="Proteomes" id="UP000033434">
    <property type="component" value="Unassembled WGS sequence"/>
</dbReference>
<evidence type="ECO:0000256" key="2">
    <source>
        <dbReference type="ARBA" id="ARBA00023002"/>
    </source>
</evidence>
<dbReference type="PANTHER" id="PTHR10696">
    <property type="entry name" value="GAMMA-BUTYROBETAINE HYDROXYLASE-RELATED"/>
    <property type="match status" value="1"/>
</dbReference>